<dbReference type="Proteomes" id="UP001198163">
    <property type="component" value="Unassembled WGS sequence"/>
</dbReference>
<feature type="active site" description="Proton acceptor" evidence="5">
    <location>
        <position position="58"/>
    </location>
</feature>
<dbReference type="PANTHER" id="PTHR43301">
    <property type="entry name" value="ARABINAN ENDO-1,5-ALPHA-L-ARABINOSIDASE"/>
    <property type="match status" value="1"/>
</dbReference>
<feature type="domain" description="Extracellular endo-alpha-(1-&gt;5)-L-arabinanase C-terminal" evidence="9">
    <location>
        <begin position="425"/>
        <end position="554"/>
    </location>
</feature>
<keyword evidence="3 7" id="KW-0378">Hydrolase</keyword>
<comment type="caution">
    <text evidence="10">The sequence shown here is derived from an EMBL/GenBank/DDBJ whole genome shotgun (WGS) entry which is preliminary data.</text>
</comment>
<feature type="signal peptide" evidence="8">
    <location>
        <begin position="1"/>
        <end position="24"/>
    </location>
</feature>
<evidence type="ECO:0000256" key="6">
    <source>
        <dbReference type="PIRSR" id="PIRSR606710-2"/>
    </source>
</evidence>
<dbReference type="PANTHER" id="PTHR43301:SF3">
    <property type="entry name" value="ARABINAN ENDO-1,5-ALPHA-L-ARABINOSIDASE A-RELATED"/>
    <property type="match status" value="1"/>
</dbReference>
<feature type="active site" description="Proton donor" evidence="5">
    <location>
        <position position="295"/>
    </location>
</feature>
<keyword evidence="11" id="KW-1185">Reference proteome</keyword>
<keyword evidence="4 7" id="KW-0326">Glycosidase</keyword>
<reference evidence="10" key="1">
    <citation type="submission" date="2021-08" db="EMBL/GenBank/DDBJ databases">
        <title>Comparative analyses of Brucepasteria parasyntrophica and Teretinema zuelzerae.</title>
        <authorList>
            <person name="Song Y."/>
            <person name="Brune A."/>
        </authorList>
    </citation>
    <scope>NUCLEOTIDE SEQUENCE</scope>
    <source>
        <strain evidence="10">DSM 1903</strain>
    </source>
</reference>
<proteinExistence type="inferred from homology"/>
<dbReference type="InterPro" id="IPR032291">
    <property type="entry name" value="Abn2_C"/>
</dbReference>
<organism evidence="10 11">
    <name type="scientific">Teretinema zuelzerae</name>
    <dbReference type="NCBI Taxonomy" id="156"/>
    <lineage>
        <taxon>Bacteria</taxon>
        <taxon>Pseudomonadati</taxon>
        <taxon>Spirochaetota</taxon>
        <taxon>Spirochaetia</taxon>
        <taxon>Spirochaetales</taxon>
        <taxon>Treponemataceae</taxon>
        <taxon>Teretinema</taxon>
    </lineage>
</organism>
<dbReference type="AlphaFoldDB" id="A0AAE3JJ17"/>
<dbReference type="EMBL" id="JAINWA010000003">
    <property type="protein sequence ID" value="MCD1655887.1"/>
    <property type="molecule type" value="Genomic_DNA"/>
</dbReference>
<evidence type="ECO:0000256" key="4">
    <source>
        <dbReference type="ARBA" id="ARBA00023295"/>
    </source>
</evidence>
<feature type="site" description="Important for catalytic activity, responsible for pKa modulation of the active site Glu and correct orientation of both the proton donor and substrate" evidence="6">
    <location>
        <position position="221"/>
    </location>
</feature>
<evidence type="ECO:0000256" key="7">
    <source>
        <dbReference type="RuleBase" id="RU361187"/>
    </source>
</evidence>
<comment type="pathway">
    <text evidence="1">Glycan metabolism; L-arabinan degradation.</text>
</comment>
<evidence type="ECO:0000313" key="10">
    <source>
        <dbReference type="EMBL" id="MCD1655887.1"/>
    </source>
</evidence>
<dbReference type="Gene3D" id="2.115.10.20">
    <property type="entry name" value="Glycosyl hydrolase domain, family 43"/>
    <property type="match status" value="1"/>
</dbReference>
<evidence type="ECO:0000256" key="1">
    <source>
        <dbReference type="ARBA" id="ARBA00004834"/>
    </source>
</evidence>
<evidence type="ECO:0000256" key="2">
    <source>
        <dbReference type="ARBA" id="ARBA00009865"/>
    </source>
</evidence>
<evidence type="ECO:0000256" key="8">
    <source>
        <dbReference type="SAM" id="SignalP"/>
    </source>
</evidence>
<accession>A0AAE3JJ17</accession>
<dbReference type="InterPro" id="IPR023296">
    <property type="entry name" value="Glyco_hydro_beta-prop_sf"/>
</dbReference>
<evidence type="ECO:0000313" key="11">
    <source>
        <dbReference type="Proteomes" id="UP001198163"/>
    </source>
</evidence>
<comment type="similarity">
    <text evidence="2 7">Belongs to the glycosyl hydrolase 43 family.</text>
</comment>
<dbReference type="RefSeq" id="WP_230757868.1">
    <property type="nucleotide sequence ID" value="NZ_JAINWA010000003.1"/>
</dbReference>
<sequence length="565" mass="61312">MKSVHALFSTLALSLFLFGTVSCAMDPTIKSPVVSKYKNIASMNTSSPSSWGPLNCHDPKLFRDDDGTWYVFSTDASIGNVWGGGIQVRSSSDLKTWTCRSVSALQGNWDDELLEWCFGTGKPSSWAPTVIKKDGKYFMYHGIITDNDLVPGEANKKPRAWIGLAISDSPVGPYKPAHEYDPAAYQSSTIVRYAWEADDEIDSACLNEGNSSWDYGFGAIDPEFVFDEKGNLATDENGDWYMTYGSWKGGIALMRIDSDTGLPADSQGAALSGPADEISGAYGIQIAGGSGSPFEGAQLLYNSAAGYYYLFASSGDLVVDYSVRVGRSASIEGPYLDASGRSMSGVTWIKNDSHYRLAGSKILGSHKFGASYGWRAPGGQSLLPLADGRIFFAHHTRTDFLASYFFFLQVRQMWFTSDGWPVLNPNEYYDEILEFVDASRVVGSWKAVATERSHDTGNFTTFEGSSRSNVFLSDAVATASKSLVLEEGGIVSGYWSGTWSLEGTEVVLDLVSPAESSGTFRGIVTDSVDWNRNKTLDECRTLSIAAICSVSGQSLSGEYLSAVKD</sequence>
<name>A0AAE3JJ17_9SPIR</name>
<gene>
    <name evidence="10" type="ORF">K7J14_14405</name>
</gene>
<dbReference type="GO" id="GO:0005975">
    <property type="term" value="P:carbohydrate metabolic process"/>
    <property type="evidence" value="ECO:0007669"/>
    <property type="project" value="InterPro"/>
</dbReference>
<dbReference type="Pfam" id="PF16369">
    <property type="entry name" value="GH43_C"/>
    <property type="match status" value="1"/>
</dbReference>
<protein>
    <submittedName>
        <fullName evidence="10">Glycoside hydrolase family 43 protein</fullName>
    </submittedName>
</protein>
<evidence type="ECO:0000259" key="9">
    <source>
        <dbReference type="Pfam" id="PF16369"/>
    </source>
</evidence>
<keyword evidence="8" id="KW-0732">Signal</keyword>
<evidence type="ECO:0000256" key="3">
    <source>
        <dbReference type="ARBA" id="ARBA00022801"/>
    </source>
</evidence>
<dbReference type="SUPFAM" id="SSF75005">
    <property type="entry name" value="Arabinanase/levansucrase/invertase"/>
    <property type="match status" value="1"/>
</dbReference>
<dbReference type="Pfam" id="PF04616">
    <property type="entry name" value="Glyco_hydro_43"/>
    <property type="match status" value="2"/>
</dbReference>
<dbReference type="GO" id="GO:0004553">
    <property type="term" value="F:hydrolase activity, hydrolyzing O-glycosyl compounds"/>
    <property type="evidence" value="ECO:0007669"/>
    <property type="project" value="InterPro"/>
</dbReference>
<feature type="chain" id="PRO_5041908114" evidence="8">
    <location>
        <begin position="25"/>
        <end position="565"/>
    </location>
</feature>
<dbReference type="InterPro" id="IPR050727">
    <property type="entry name" value="GH43_arabinanases"/>
</dbReference>
<dbReference type="PROSITE" id="PS51257">
    <property type="entry name" value="PROKAR_LIPOPROTEIN"/>
    <property type="match status" value="1"/>
</dbReference>
<evidence type="ECO:0000256" key="5">
    <source>
        <dbReference type="PIRSR" id="PIRSR606710-1"/>
    </source>
</evidence>
<dbReference type="InterPro" id="IPR006710">
    <property type="entry name" value="Glyco_hydro_43"/>
</dbReference>